<dbReference type="GO" id="GO:0006420">
    <property type="term" value="P:arginyl-tRNA aminoacylation"/>
    <property type="evidence" value="ECO:0007669"/>
    <property type="project" value="InterPro"/>
</dbReference>
<evidence type="ECO:0000256" key="10">
    <source>
        <dbReference type="HAMAP-Rule" id="MF_00255"/>
    </source>
</evidence>
<evidence type="ECO:0000256" key="6">
    <source>
        <dbReference type="ARBA" id="ARBA00022840"/>
    </source>
</evidence>
<dbReference type="EC" id="6.1.1.14" evidence="10"/>
<evidence type="ECO:0000259" key="11">
    <source>
        <dbReference type="Pfam" id="PF05746"/>
    </source>
</evidence>
<reference evidence="12 13" key="1">
    <citation type="journal article" date="2015" name="Genome Announc.">
        <title>Expanding the biotechnology potential of lactobacilli through comparative genomics of 213 strains and associated genera.</title>
        <authorList>
            <person name="Sun Z."/>
            <person name="Harris H.M."/>
            <person name="McCann A."/>
            <person name="Guo C."/>
            <person name="Argimon S."/>
            <person name="Zhang W."/>
            <person name="Yang X."/>
            <person name="Jeffery I.B."/>
            <person name="Cooney J.C."/>
            <person name="Kagawa T.F."/>
            <person name="Liu W."/>
            <person name="Song Y."/>
            <person name="Salvetti E."/>
            <person name="Wrobel A."/>
            <person name="Rasinkangas P."/>
            <person name="Parkhill J."/>
            <person name="Rea M.C."/>
            <person name="O'Sullivan O."/>
            <person name="Ritari J."/>
            <person name="Douillard F.P."/>
            <person name="Paul Ross R."/>
            <person name="Yang R."/>
            <person name="Briner A.E."/>
            <person name="Felis G.E."/>
            <person name="de Vos W.M."/>
            <person name="Barrangou R."/>
            <person name="Klaenhammer T.R."/>
            <person name="Caufield P.W."/>
            <person name="Cui Y."/>
            <person name="Zhang H."/>
            <person name="O'Toole P.W."/>
        </authorList>
    </citation>
    <scope>NUCLEOTIDE SEQUENCE [LARGE SCALE GENOMIC DNA]</scope>
    <source>
        <strain evidence="12 13">DSM 16991</strain>
    </source>
</reference>
<comment type="catalytic activity">
    <reaction evidence="9 10">
        <text>tRNA(Gly) + glycine + ATP = glycyl-tRNA(Gly) + AMP + diphosphate</text>
        <dbReference type="Rhea" id="RHEA:16013"/>
        <dbReference type="Rhea" id="RHEA-COMP:9664"/>
        <dbReference type="Rhea" id="RHEA-COMP:9683"/>
        <dbReference type="ChEBI" id="CHEBI:30616"/>
        <dbReference type="ChEBI" id="CHEBI:33019"/>
        <dbReference type="ChEBI" id="CHEBI:57305"/>
        <dbReference type="ChEBI" id="CHEBI:78442"/>
        <dbReference type="ChEBI" id="CHEBI:78522"/>
        <dbReference type="ChEBI" id="CHEBI:456215"/>
        <dbReference type="EC" id="6.1.1.14"/>
    </reaction>
</comment>
<evidence type="ECO:0000256" key="8">
    <source>
        <dbReference type="ARBA" id="ARBA00023146"/>
    </source>
</evidence>
<evidence type="ECO:0000256" key="4">
    <source>
        <dbReference type="ARBA" id="ARBA00022598"/>
    </source>
</evidence>
<dbReference type="InterPro" id="IPR008909">
    <property type="entry name" value="DALR_anticod-bd"/>
</dbReference>
<keyword evidence="7 10" id="KW-0648">Protein biosynthesis</keyword>
<comment type="subunit">
    <text evidence="10">Tetramer of two alpha and two beta subunits.</text>
</comment>
<comment type="caution">
    <text evidence="12">The sequence shown here is derived from an EMBL/GenBank/DDBJ whole genome shotgun (WGS) entry which is preliminary data.</text>
</comment>
<comment type="similarity">
    <text evidence="2 10">Belongs to the class-II aminoacyl-tRNA synthetase family.</text>
</comment>
<evidence type="ECO:0000256" key="3">
    <source>
        <dbReference type="ARBA" id="ARBA00022490"/>
    </source>
</evidence>
<keyword evidence="6 10" id="KW-0067">ATP-binding</keyword>
<proteinExistence type="inferred from homology"/>
<evidence type="ECO:0000256" key="2">
    <source>
        <dbReference type="ARBA" id="ARBA00008226"/>
    </source>
</evidence>
<accession>A0A0R1X9V1</accession>
<dbReference type="InterPro" id="IPR015944">
    <property type="entry name" value="Gly-tRNA-synth_bsu"/>
</dbReference>
<dbReference type="AlphaFoldDB" id="A0A0R1X9V1"/>
<dbReference type="GO" id="GO:0005829">
    <property type="term" value="C:cytosol"/>
    <property type="evidence" value="ECO:0007669"/>
    <property type="project" value="TreeGrafter"/>
</dbReference>
<dbReference type="GO" id="GO:0005524">
    <property type="term" value="F:ATP binding"/>
    <property type="evidence" value="ECO:0007669"/>
    <property type="project" value="UniProtKB-UniRule"/>
</dbReference>
<dbReference type="PANTHER" id="PTHR30075">
    <property type="entry name" value="GLYCYL-TRNA SYNTHETASE"/>
    <property type="match status" value="1"/>
</dbReference>
<dbReference type="NCBIfam" id="TIGR00211">
    <property type="entry name" value="glyS"/>
    <property type="match status" value="1"/>
</dbReference>
<name>A0A0R1X9V1_9LACO</name>
<organism evidence="12 13">
    <name type="scientific">Schleiferilactobacillus harbinensis DSM 16991</name>
    <dbReference type="NCBI Taxonomy" id="1122147"/>
    <lineage>
        <taxon>Bacteria</taxon>
        <taxon>Bacillati</taxon>
        <taxon>Bacillota</taxon>
        <taxon>Bacilli</taxon>
        <taxon>Lactobacillales</taxon>
        <taxon>Lactobacillaceae</taxon>
        <taxon>Schleiferilactobacillus</taxon>
    </lineage>
</organism>
<evidence type="ECO:0000313" key="13">
    <source>
        <dbReference type="Proteomes" id="UP000050949"/>
    </source>
</evidence>
<keyword evidence="5 10" id="KW-0547">Nucleotide-binding</keyword>
<feature type="domain" description="DALR anticodon binding" evidence="11">
    <location>
        <begin position="585"/>
        <end position="676"/>
    </location>
</feature>
<evidence type="ECO:0000256" key="1">
    <source>
        <dbReference type="ARBA" id="ARBA00004496"/>
    </source>
</evidence>
<evidence type="ECO:0000256" key="5">
    <source>
        <dbReference type="ARBA" id="ARBA00022741"/>
    </source>
</evidence>
<keyword evidence="4 10" id="KW-0436">Ligase</keyword>
<dbReference type="Pfam" id="PF02092">
    <property type="entry name" value="tRNA_synt_2f"/>
    <property type="match status" value="1"/>
</dbReference>
<dbReference type="GO" id="GO:0004820">
    <property type="term" value="F:glycine-tRNA ligase activity"/>
    <property type="evidence" value="ECO:0007669"/>
    <property type="project" value="UniProtKB-UniRule"/>
</dbReference>
<keyword evidence="8 10" id="KW-0030">Aminoacyl-tRNA synthetase</keyword>
<dbReference type="eggNOG" id="COG0751">
    <property type="taxonomic scope" value="Bacteria"/>
</dbReference>
<evidence type="ECO:0000313" key="12">
    <source>
        <dbReference type="EMBL" id="KRM26517.1"/>
    </source>
</evidence>
<dbReference type="EMBL" id="AZFW01000072">
    <property type="protein sequence ID" value="KRM26517.1"/>
    <property type="molecule type" value="Genomic_DNA"/>
</dbReference>
<protein>
    <recommendedName>
        <fullName evidence="10">Glycine--tRNA ligase beta subunit</fullName>
        <ecNumber evidence="10">6.1.1.14</ecNumber>
    </recommendedName>
    <alternativeName>
        <fullName evidence="10">Glycyl-tRNA synthetase beta subunit</fullName>
        <shortName evidence="10">GlyRS</shortName>
    </alternativeName>
</protein>
<dbReference type="Proteomes" id="UP000050949">
    <property type="component" value="Unassembled WGS sequence"/>
</dbReference>
<keyword evidence="3 10" id="KW-0963">Cytoplasm</keyword>
<dbReference type="OrthoDB" id="9775440at2"/>
<dbReference type="PANTHER" id="PTHR30075:SF2">
    <property type="entry name" value="GLYCINE--TRNA LIGASE, CHLOROPLASTIC_MITOCHONDRIAL 2"/>
    <property type="match status" value="1"/>
</dbReference>
<sequence>MTTHNYLLEIGLEDMPAHVVVPSVRQLHDRMAAFLKDNRLAFADIKEYATPRRLALLVSGLADKQTDESTENRGPAMKIAKDADGNWTKAAQGFARGQGGTVDDLEERDVKGTPYVFYQKNIIGQPVADVLPKVTEIIEAMTFPTRMHWSHYDFEYIRPIHWFVSLLDDKIVPFKVLDVEAGRTTQGHRFLGHAVDLQTATDYEDALADQFVIVDEQKRGDVIKAQVKQIADEHGWRIVLNRDLFEEVTNLVEYPTAFAGQFDKKYLELPDAVLITSMRDNQRYFYVTDHDGQLLPDFVAVRNGNREYLENVVKGNEKVLVARLEDAVFFYEEDQQHSIADYVEKLKTVMFHDKIGSMYEKMQRVAGIARYLGKRFDLSEAELADLDRAAHIYKFDLVTSMVGEFPELQGTMGEIYANLAGEKEDVAKAIREHYMPTSADGKLPASKIGSVLAIADKMDTIMTFFGAGMVPSGSNDPYALRRQAYGIIRILQDHKWHFPLLRIQAAIVSQFQEKNQVPHLHLDKVKGLNDFFVDRVKQFFSTKDTRHDIVDAVTANQDVDPEDMFAAANVLTDQVDKESFKPTVEALTRVLHLARKSKDAGAQVDPSLFQNPSEQKLHDAVETLQADAPQLSIAELYQRLQDLRPIINEYFEENMVMDKDPKIRDNRLHQLAQIRDIAKFFGNLDGLIVK</sequence>
<dbReference type="HAMAP" id="MF_00255">
    <property type="entry name" value="Gly_tRNA_synth_beta"/>
    <property type="match status" value="1"/>
</dbReference>
<dbReference type="PRINTS" id="PR01045">
    <property type="entry name" value="TRNASYNTHGB"/>
</dbReference>
<dbReference type="SUPFAM" id="SSF109604">
    <property type="entry name" value="HD-domain/PDEase-like"/>
    <property type="match status" value="1"/>
</dbReference>
<comment type="subcellular location">
    <subcellularLocation>
        <location evidence="1 10">Cytoplasm</location>
    </subcellularLocation>
</comment>
<dbReference type="GO" id="GO:0004814">
    <property type="term" value="F:arginine-tRNA ligase activity"/>
    <property type="evidence" value="ECO:0007669"/>
    <property type="project" value="InterPro"/>
</dbReference>
<dbReference type="InterPro" id="IPR006194">
    <property type="entry name" value="Gly-tRNA-synth_heterodimer"/>
</dbReference>
<evidence type="ECO:0000256" key="7">
    <source>
        <dbReference type="ARBA" id="ARBA00022917"/>
    </source>
</evidence>
<dbReference type="Pfam" id="PF05746">
    <property type="entry name" value="DALR_1"/>
    <property type="match status" value="1"/>
</dbReference>
<dbReference type="GO" id="GO:0006426">
    <property type="term" value="P:glycyl-tRNA aminoacylation"/>
    <property type="evidence" value="ECO:0007669"/>
    <property type="project" value="UniProtKB-UniRule"/>
</dbReference>
<gene>
    <name evidence="10" type="primary">glyS</name>
    <name evidence="12" type="ORF">FC91_GL003058</name>
</gene>
<dbReference type="PROSITE" id="PS50861">
    <property type="entry name" value="AA_TRNA_LIGASE_II_GLYAB"/>
    <property type="match status" value="1"/>
</dbReference>
<dbReference type="RefSeq" id="WP_027828010.1">
    <property type="nucleotide sequence ID" value="NZ_AUEH01000011.1"/>
</dbReference>
<dbReference type="PATRIC" id="fig|1122147.4.peg.3164"/>
<evidence type="ECO:0000256" key="9">
    <source>
        <dbReference type="ARBA" id="ARBA00047937"/>
    </source>
</evidence>